<feature type="domain" description="Peptidase M24" evidence="1">
    <location>
        <begin position="171"/>
        <end position="379"/>
    </location>
</feature>
<evidence type="ECO:0000313" key="2">
    <source>
        <dbReference type="EMBL" id="SOC25319.1"/>
    </source>
</evidence>
<proteinExistence type="predicted"/>
<keyword evidence="3" id="KW-1185">Reference proteome</keyword>
<dbReference type="InterPro" id="IPR029149">
    <property type="entry name" value="Creatin/AminoP/Spt16_N"/>
</dbReference>
<evidence type="ECO:0000313" key="3">
    <source>
        <dbReference type="Proteomes" id="UP000219636"/>
    </source>
</evidence>
<dbReference type="Gene3D" id="3.90.230.10">
    <property type="entry name" value="Creatinase/methionine aminopeptidase superfamily"/>
    <property type="match status" value="1"/>
</dbReference>
<dbReference type="Pfam" id="PF00557">
    <property type="entry name" value="Peptidase_M24"/>
    <property type="match status" value="1"/>
</dbReference>
<dbReference type="Gene3D" id="3.40.350.10">
    <property type="entry name" value="Creatinase/prolidase N-terminal domain"/>
    <property type="match status" value="1"/>
</dbReference>
<dbReference type="AlphaFoldDB" id="A0A285TQE2"/>
<dbReference type="PANTHER" id="PTHR46112">
    <property type="entry name" value="AMINOPEPTIDASE"/>
    <property type="match status" value="1"/>
</dbReference>
<evidence type="ECO:0000259" key="1">
    <source>
        <dbReference type="Pfam" id="PF00557"/>
    </source>
</evidence>
<accession>A0A285TQE2</accession>
<dbReference type="EMBL" id="OBMQ01000018">
    <property type="protein sequence ID" value="SOC25319.1"/>
    <property type="molecule type" value="Genomic_DNA"/>
</dbReference>
<protein>
    <submittedName>
        <fullName evidence="2">Xaa-Pro aminopeptidase</fullName>
    </submittedName>
</protein>
<dbReference type="InterPro" id="IPR050659">
    <property type="entry name" value="Peptidase_M24B"/>
</dbReference>
<dbReference type="InterPro" id="IPR036005">
    <property type="entry name" value="Creatinase/aminopeptidase-like"/>
</dbReference>
<dbReference type="InterPro" id="IPR000994">
    <property type="entry name" value="Pept_M24"/>
</dbReference>
<keyword evidence="2" id="KW-0378">Hydrolase</keyword>
<dbReference type="RefSeq" id="WP_097075179.1">
    <property type="nucleotide sequence ID" value="NZ_OBMQ01000018.1"/>
</dbReference>
<dbReference type="PANTHER" id="PTHR46112:SF2">
    <property type="entry name" value="XAA-PRO AMINOPEPTIDASE P-RELATED"/>
    <property type="match status" value="1"/>
</dbReference>
<sequence>MKYGLMGVDFEDRVNYERLRKDRLEKARTQMIKDGLGADFDNIRYITGTTIGEWARNKMARYVILTAEGDPQLFDPATPSKRITSPWISDSVHPSVGSMRGAIPPEEGNVETVASEIKKVLEKYGAEKMPVGVDIMDVPLIRALEAENIEVVDGQQTMLDARMIKTPDEIELLKTAAAMVDATYSEIVRAIRPGMRENDLVAIANKCLYSMGSDLVECVNSVSGSRSQPHPHVFSDRMIRPGDMVYLDIMHSFNGYRTCYYRTFVCGHPTKAQEEAYNKAYQWLQASIKAVKPGATTADIAACWPTAQEIGLKDEKEAYLLQFGHGIGMSIWEKPVVSRLFMDKPFELKEGMVFALETYCPSADGKGGARIEDEVVVTKDGCEVITKFPAEELISCGLPGTKAFI</sequence>
<organism evidence="2 3">
    <name type="scientific">Ureibacillus xyleni</name>
    <dbReference type="NCBI Taxonomy" id="614648"/>
    <lineage>
        <taxon>Bacteria</taxon>
        <taxon>Bacillati</taxon>
        <taxon>Bacillota</taxon>
        <taxon>Bacilli</taxon>
        <taxon>Bacillales</taxon>
        <taxon>Caryophanaceae</taxon>
        <taxon>Ureibacillus</taxon>
    </lineage>
</organism>
<keyword evidence="2" id="KW-0031">Aminopeptidase</keyword>
<name>A0A285TQE2_9BACL</name>
<dbReference type="SUPFAM" id="SSF55920">
    <property type="entry name" value="Creatinase/aminopeptidase"/>
    <property type="match status" value="1"/>
</dbReference>
<keyword evidence="2" id="KW-0645">Protease</keyword>
<gene>
    <name evidence="2" type="ORF">SAMN05880501_11869</name>
</gene>
<reference evidence="3" key="1">
    <citation type="submission" date="2017-08" db="EMBL/GenBank/DDBJ databases">
        <authorList>
            <person name="Varghese N."/>
            <person name="Submissions S."/>
        </authorList>
    </citation>
    <scope>NUCLEOTIDE SEQUENCE [LARGE SCALE GENOMIC DNA]</scope>
    <source>
        <strain evidence="3">JC22</strain>
    </source>
</reference>
<dbReference type="SUPFAM" id="SSF53092">
    <property type="entry name" value="Creatinase/prolidase N-terminal domain"/>
    <property type="match status" value="1"/>
</dbReference>
<dbReference type="GO" id="GO:0004177">
    <property type="term" value="F:aminopeptidase activity"/>
    <property type="evidence" value="ECO:0007669"/>
    <property type="project" value="UniProtKB-KW"/>
</dbReference>
<dbReference type="Proteomes" id="UP000219636">
    <property type="component" value="Unassembled WGS sequence"/>
</dbReference>
<dbReference type="CDD" id="cd01066">
    <property type="entry name" value="APP_MetAP"/>
    <property type="match status" value="1"/>
</dbReference>
<dbReference type="OrthoDB" id="9761809at2"/>